<reference evidence="1" key="1">
    <citation type="submission" date="2021-05" db="EMBL/GenBank/DDBJ databases">
        <authorList>
            <person name="Alioto T."/>
            <person name="Alioto T."/>
            <person name="Gomez Garrido J."/>
        </authorList>
    </citation>
    <scope>NUCLEOTIDE SEQUENCE</scope>
</reference>
<sequence>MAVTMMEVVTGLTDVEDLTMKRVATVATTSKGTTFSGLRLTYPAGGAVKLPNTGKFLTKSRRFSSNLDAIRAACSLWNRMMVIDLEDSFQQLQHQECLNTPLEGPFPTHLPAGQAPISACPLPPDHRSGTWMALRVFVCCSFSGSPVPCWHFQVSLFFVDTNFAPNTNTNTRHVKLPRQCSVKRGDDVSIVNKR</sequence>
<dbReference type="AlphaFoldDB" id="A0A8D8H950"/>
<proteinExistence type="predicted"/>
<dbReference type="EMBL" id="HBUE01202725">
    <property type="protein sequence ID" value="CAG6530625.1"/>
    <property type="molecule type" value="Transcribed_RNA"/>
</dbReference>
<evidence type="ECO:0000313" key="1">
    <source>
        <dbReference type="EMBL" id="CAG6530625.1"/>
    </source>
</evidence>
<protein>
    <submittedName>
        <fullName evidence="1">(northern house mosquito) hypothetical protein</fullName>
    </submittedName>
</protein>
<dbReference type="EMBL" id="HBUE01308912">
    <property type="protein sequence ID" value="CAG6582458.1"/>
    <property type="molecule type" value="Transcribed_RNA"/>
</dbReference>
<organism evidence="1">
    <name type="scientific">Culex pipiens</name>
    <name type="common">House mosquito</name>
    <dbReference type="NCBI Taxonomy" id="7175"/>
    <lineage>
        <taxon>Eukaryota</taxon>
        <taxon>Metazoa</taxon>
        <taxon>Ecdysozoa</taxon>
        <taxon>Arthropoda</taxon>
        <taxon>Hexapoda</taxon>
        <taxon>Insecta</taxon>
        <taxon>Pterygota</taxon>
        <taxon>Neoptera</taxon>
        <taxon>Endopterygota</taxon>
        <taxon>Diptera</taxon>
        <taxon>Nematocera</taxon>
        <taxon>Culicoidea</taxon>
        <taxon>Culicidae</taxon>
        <taxon>Culicinae</taxon>
        <taxon>Culicini</taxon>
        <taxon>Culex</taxon>
        <taxon>Culex</taxon>
    </lineage>
</organism>
<accession>A0A8D8H950</accession>
<name>A0A8D8H950_CULPI</name>